<dbReference type="EMBL" id="HG722340">
    <property type="protein sequence ID" value="CDJ62076.1"/>
    <property type="molecule type" value="Genomic_DNA"/>
</dbReference>
<dbReference type="SUPFAM" id="SSF54928">
    <property type="entry name" value="RNA-binding domain, RBD"/>
    <property type="match status" value="1"/>
</dbReference>
<evidence type="ECO:0000256" key="3">
    <source>
        <dbReference type="PROSITE-ProRule" id="PRU00176"/>
    </source>
</evidence>
<dbReference type="Proteomes" id="UP000030754">
    <property type="component" value="Unassembled WGS sequence"/>
</dbReference>
<evidence type="ECO:0000313" key="6">
    <source>
        <dbReference type="Proteomes" id="UP000030754"/>
    </source>
</evidence>
<dbReference type="PANTHER" id="PTHR13976">
    <property type="entry name" value="HETEROGENEOUS NUCLEAR RIBONUCLEOPROTEIN-RELATED"/>
    <property type="match status" value="1"/>
</dbReference>
<dbReference type="Pfam" id="PF00076">
    <property type="entry name" value="RRM_1"/>
    <property type="match status" value="1"/>
</dbReference>
<evidence type="ECO:0000259" key="4">
    <source>
        <dbReference type="PROSITE" id="PS50102"/>
    </source>
</evidence>
<accession>U6MDJ8</accession>
<organism evidence="5 6">
    <name type="scientific">Eimeria necatrix</name>
    <dbReference type="NCBI Taxonomy" id="51315"/>
    <lineage>
        <taxon>Eukaryota</taxon>
        <taxon>Sar</taxon>
        <taxon>Alveolata</taxon>
        <taxon>Apicomplexa</taxon>
        <taxon>Conoidasida</taxon>
        <taxon>Coccidia</taxon>
        <taxon>Eucoccidiorida</taxon>
        <taxon>Eimeriorina</taxon>
        <taxon>Eimeriidae</taxon>
        <taxon>Eimeria</taxon>
    </lineage>
</organism>
<name>U6MDJ8_9EIME</name>
<evidence type="ECO:0000256" key="1">
    <source>
        <dbReference type="ARBA" id="ARBA00022737"/>
    </source>
</evidence>
<dbReference type="SMART" id="SM00360">
    <property type="entry name" value="RRM"/>
    <property type="match status" value="1"/>
</dbReference>
<dbReference type="Gene3D" id="3.30.70.330">
    <property type="match status" value="1"/>
</dbReference>
<reference evidence="5" key="1">
    <citation type="submission" date="2013-10" db="EMBL/GenBank/DDBJ databases">
        <title>Genomic analysis of the causative agents of coccidiosis in chickens.</title>
        <authorList>
            <person name="Reid A.J."/>
            <person name="Blake D."/>
            <person name="Billington K."/>
            <person name="Browne H."/>
            <person name="Dunn M."/>
            <person name="Hung S."/>
            <person name="Kawahara F."/>
            <person name="Miranda-Saavedra D."/>
            <person name="Mourier T."/>
            <person name="Nagra H."/>
            <person name="Otto T.D."/>
            <person name="Rawlings N."/>
            <person name="Sanchez A."/>
            <person name="Sanders M."/>
            <person name="Subramaniam C."/>
            <person name="Tay Y."/>
            <person name="Dear P."/>
            <person name="Doerig C."/>
            <person name="Gruber A."/>
            <person name="Parkinson J."/>
            <person name="Shirley M."/>
            <person name="Wan K.L."/>
            <person name="Berriman M."/>
            <person name="Tomley F."/>
            <person name="Pain A."/>
        </authorList>
    </citation>
    <scope>NUCLEOTIDE SEQUENCE [LARGE SCALE GENOMIC DNA]</scope>
    <source>
        <strain evidence="5">Houghton</strain>
    </source>
</reference>
<gene>
    <name evidence="5" type="ORF">ENH_00002900</name>
</gene>
<evidence type="ECO:0000256" key="2">
    <source>
        <dbReference type="ARBA" id="ARBA00022884"/>
    </source>
</evidence>
<dbReference type="InterPro" id="IPR012677">
    <property type="entry name" value="Nucleotide-bd_a/b_plait_sf"/>
</dbReference>
<keyword evidence="1" id="KW-0677">Repeat</keyword>
<dbReference type="InterPro" id="IPR000504">
    <property type="entry name" value="RRM_dom"/>
</dbReference>
<feature type="domain" description="RRM" evidence="4">
    <location>
        <begin position="25"/>
        <end position="107"/>
    </location>
</feature>
<dbReference type="RefSeq" id="XP_013439438.1">
    <property type="nucleotide sequence ID" value="XM_013583984.1"/>
</dbReference>
<dbReference type="InterPro" id="IPR050666">
    <property type="entry name" value="ESRP"/>
</dbReference>
<dbReference type="GO" id="GO:0003723">
    <property type="term" value="F:RNA binding"/>
    <property type="evidence" value="ECO:0007669"/>
    <property type="project" value="UniProtKB-UniRule"/>
</dbReference>
<dbReference type="CDD" id="cd12254">
    <property type="entry name" value="RRM_hnRNPH_ESRPs_RBM12_like"/>
    <property type="match status" value="1"/>
</dbReference>
<sequence length="132" mass="15401">MAKTAAHNFQAFRCMSILHNRNRPPRLRVRGLPFGAKKEDLLEFFKGYKLASSEDSIFMILTKDKKPSGEAFVFFADAQEALRAQKEKHLKFLGNRYLELLVDFSLGDPQGWLYTRELSEQIDRKRYIGDNR</sequence>
<dbReference type="OrthoDB" id="431068at2759"/>
<dbReference type="VEuPathDB" id="ToxoDB:ENH_00002900"/>
<keyword evidence="2 3" id="KW-0694">RNA-binding</keyword>
<dbReference type="AlphaFoldDB" id="U6MDJ8"/>
<evidence type="ECO:0000313" key="5">
    <source>
        <dbReference type="EMBL" id="CDJ62076.1"/>
    </source>
</evidence>
<protein>
    <submittedName>
        <fullName evidence="5">RRM domain-containing protein, putative</fullName>
    </submittedName>
</protein>
<keyword evidence="6" id="KW-1185">Reference proteome</keyword>
<dbReference type="PROSITE" id="PS50102">
    <property type="entry name" value="RRM"/>
    <property type="match status" value="1"/>
</dbReference>
<dbReference type="GeneID" id="25470484"/>
<dbReference type="InterPro" id="IPR035979">
    <property type="entry name" value="RBD_domain_sf"/>
</dbReference>
<reference evidence="5" key="2">
    <citation type="submission" date="2013-10" db="EMBL/GenBank/DDBJ databases">
        <authorList>
            <person name="Aslett M."/>
        </authorList>
    </citation>
    <scope>NUCLEOTIDE SEQUENCE [LARGE SCALE GENOMIC DNA]</scope>
    <source>
        <strain evidence="5">Houghton</strain>
    </source>
</reference>
<proteinExistence type="predicted"/>